<name>A0A1S8AS54_9EURY</name>
<comment type="caution">
    <text evidence="5">The sequence shown here is derived from an EMBL/GenBank/DDBJ whole genome shotgun (WGS) entry which is preliminary data.</text>
</comment>
<organism evidence="5 6">
    <name type="scientific">Natrinema saccharevitans</name>
    <dbReference type="NCBI Taxonomy" id="301967"/>
    <lineage>
        <taxon>Archaea</taxon>
        <taxon>Methanobacteriati</taxon>
        <taxon>Methanobacteriota</taxon>
        <taxon>Stenosarchaea group</taxon>
        <taxon>Halobacteria</taxon>
        <taxon>Halobacteriales</taxon>
        <taxon>Natrialbaceae</taxon>
        <taxon>Natrinema</taxon>
    </lineage>
</organism>
<sequence>MSEENPIDVPVITALLVLLLALWSELVSWWLVAVPAAFTVGYAVIVLLSTARSSGGETSGFGPAIPGWLLVSAPLACLGLVWLLTERAVSARSAGATVLIAVASVQFLASLRGGRAYTLLFDRRRVSWWALGWIAAGVGVLGSALVLANGSVFKMAFFFGFLLFALFLWFVVPMAAVQSRRTADAAAAESPYPSVSVIIPAYNEETCIGQCIESVLETTYPNDLLEIVVVDDGSTDDTYATASQYRDFGVEVYHKENGGKYSALNYGLFCSSGDIVVCVDADGCLASDALLNVVGAFQRDSNVGAVAGNVKVGNRTRHLTRLQALEYLVGINTYRRAFSWFGAVPVVPGCLSGFRREALERVDGYDPDTITEDFDVTLKILKDGWTVRQSDATVWTEAPFTLRDLYTQRRRWFTGSAETILKHCDVLIDGTSGNLHRVSYPFSLFRVFLAPLVLTPIYAVVVAALITRPYETALVILVLGFIVAFVYSLLVVRMDHDSPWIVLYAPLYVIGYKQFRECVLVLSLLGVLVFRSERTWGSVRRQGTLNTTILDTE</sequence>
<feature type="transmembrane region" description="Helical" evidence="3">
    <location>
        <begin position="444"/>
        <end position="466"/>
    </location>
</feature>
<evidence type="ECO:0000259" key="4">
    <source>
        <dbReference type="Pfam" id="PF00535"/>
    </source>
</evidence>
<feature type="transmembrane region" description="Helical" evidence="3">
    <location>
        <begin position="60"/>
        <end position="84"/>
    </location>
</feature>
<feature type="transmembrane region" description="Helical" evidence="3">
    <location>
        <begin position="152"/>
        <end position="172"/>
    </location>
</feature>
<evidence type="ECO:0000313" key="6">
    <source>
        <dbReference type="Proteomes" id="UP000189370"/>
    </source>
</evidence>
<gene>
    <name evidence="5" type="ORF">A6E15_00265</name>
</gene>
<dbReference type="PANTHER" id="PTHR43630:SF1">
    <property type="entry name" value="POLY-BETA-1,6-N-ACETYL-D-GLUCOSAMINE SYNTHASE"/>
    <property type="match status" value="1"/>
</dbReference>
<dbReference type="InterPro" id="IPR029044">
    <property type="entry name" value="Nucleotide-diphossugar_trans"/>
</dbReference>
<evidence type="ECO:0000256" key="3">
    <source>
        <dbReference type="SAM" id="Phobius"/>
    </source>
</evidence>
<dbReference type="PANTHER" id="PTHR43630">
    <property type="entry name" value="POLY-BETA-1,6-N-ACETYL-D-GLUCOSAMINE SYNTHASE"/>
    <property type="match status" value="1"/>
</dbReference>
<dbReference type="Proteomes" id="UP000189370">
    <property type="component" value="Unassembled WGS sequence"/>
</dbReference>
<dbReference type="Gene3D" id="3.90.550.10">
    <property type="entry name" value="Spore Coat Polysaccharide Biosynthesis Protein SpsA, Chain A"/>
    <property type="match status" value="1"/>
</dbReference>
<proteinExistence type="predicted"/>
<keyword evidence="3" id="KW-1133">Transmembrane helix</keyword>
<evidence type="ECO:0000256" key="2">
    <source>
        <dbReference type="ARBA" id="ARBA00022679"/>
    </source>
</evidence>
<feature type="transmembrane region" description="Helical" evidence="3">
    <location>
        <begin position="472"/>
        <end position="492"/>
    </location>
</feature>
<dbReference type="Pfam" id="PF00535">
    <property type="entry name" value="Glycos_transf_2"/>
    <property type="match status" value="1"/>
</dbReference>
<feature type="transmembrane region" description="Helical" evidence="3">
    <location>
        <begin position="7"/>
        <end position="23"/>
    </location>
</feature>
<dbReference type="InterPro" id="IPR001173">
    <property type="entry name" value="Glyco_trans_2-like"/>
</dbReference>
<keyword evidence="1" id="KW-0328">Glycosyltransferase</keyword>
<feature type="domain" description="Glycosyltransferase 2-like" evidence="4">
    <location>
        <begin position="196"/>
        <end position="361"/>
    </location>
</feature>
<keyword evidence="3" id="KW-0472">Membrane</keyword>
<dbReference type="EMBL" id="LWLN01000001">
    <property type="protein sequence ID" value="OLZ39510.1"/>
    <property type="molecule type" value="Genomic_DNA"/>
</dbReference>
<dbReference type="STRING" id="301967.A6E15_00265"/>
<dbReference type="SUPFAM" id="SSF53448">
    <property type="entry name" value="Nucleotide-diphospho-sugar transferases"/>
    <property type="match status" value="1"/>
</dbReference>
<dbReference type="CDD" id="cd06423">
    <property type="entry name" value="CESA_like"/>
    <property type="match status" value="1"/>
</dbReference>
<keyword evidence="6" id="KW-1185">Reference proteome</keyword>
<keyword evidence="3" id="KW-0812">Transmembrane</keyword>
<keyword evidence="2" id="KW-0808">Transferase</keyword>
<dbReference type="AlphaFoldDB" id="A0A1S8AS54"/>
<evidence type="ECO:0000256" key="1">
    <source>
        <dbReference type="ARBA" id="ARBA00022676"/>
    </source>
</evidence>
<feature type="transmembrane region" description="Helical" evidence="3">
    <location>
        <begin position="96"/>
        <end position="114"/>
    </location>
</feature>
<protein>
    <recommendedName>
        <fullName evidence="4">Glycosyltransferase 2-like domain-containing protein</fullName>
    </recommendedName>
</protein>
<reference evidence="6" key="1">
    <citation type="submission" date="2016-04" db="EMBL/GenBank/DDBJ databases">
        <authorList>
            <person name="Chen S.-C."/>
            <person name="Lai M.-C."/>
        </authorList>
    </citation>
    <scope>NUCLEOTIDE SEQUENCE [LARGE SCALE GENOMIC DNA]</scope>
    <source>
        <strain evidence="6">AB14</strain>
    </source>
</reference>
<accession>A0A1S8AS54</accession>
<evidence type="ECO:0000313" key="5">
    <source>
        <dbReference type="EMBL" id="OLZ39510.1"/>
    </source>
</evidence>
<feature type="transmembrane region" description="Helical" evidence="3">
    <location>
        <begin position="126"/>
        <end position="146"/>
    </location>
</feature>
<dbReference type="GO" id="GO:0016757">
    <property type="term" value="F:glycosyltransferase activity"/>
    <property type="evidence" value="ECO:0007669"/>
    <property type="project" value="UniProtKB-KW"/>
</dbReference>
<feature type="transmembrane region" description="Helical" evidence="3">
    <location>
        <begin position="29"/>
        <end position="48"/>
    </location>
</feature>